<dbReference type="InterPro" id="IPR005170">
    <property type="entry name" value="Transptr-assoc_dom"/>
</dbReference>
<dbReference type="SMART" id="SM01091">
    <property type="entry name" value="CorC_HlyC"/>
    <property type="match status" value="1"/>
</dbReference>
<dbReference type="RefSeq" id="WP_069033861.1">
    <property type="nucleotide sequence ID" value="NZ_MDKC01000014.1"/>
</dbReference>
<dbReference type="InterPro" id="IPR044751">
    <property type="entry name" value="Ion_transp-like_CBS"/>
</dbReference>
<organism evidence="5 6">
    <name type="scientific">Gottfriedia luciferensis</name>
    <dbReference type="NCBI Taxonomy" id="178774"/>
    <lineage>
        <taxon>Bacteria</taxon>
        <taxon>Bacillati</taxon>
        <taxon>Bacillota</taxon>
        <taxon>Bacilli</taxon>
        <taxon>Bacillales</taxon>
        <taxon>Bacillaceae</taxon>
        <taxon>Gottfriedia</taxon>
    </lineage>
</organism>
<dbReference type="SUPFAM" id="SSF54631">
    <property type="entry name" value="CBS-domain pair"/>
    <property type="match status" value="1"/>
</dbReference>
<dbReference type="EMBL" id="MDKC01000014">
    <property type="protein sequence ID" value="ODG91749.1"/>
    <property type="molecule type" value="Genomic_DNA"/>
</dbReference>
<dbReference type="PROSITE" id="PS51371">
    <property type="entry name" value="CBS"/>
    <property type="match status" value="2"/>
</dbReference>
<feature type="domain" description="CBS" evidence="4">
    <location>
        <begin position="76"/>
        <end position="135"/>
    </location>
</feature>
<dbReference type="InterPro" id="IPR016169">
    <property type="entry name" value="FAD-bd_PCMH_sub2"/>
</dbReference>
<keyword evidence="1" id="KW-0677">Repeat</keyword>
<evidence type="ECO:0000256" key="3">
    <source>
        <dbReference type="PROSITE-ProRule" id="PRU00703"/>
    </source>
</evidence>
<comment type="caution">
    <text evidence="5">The sequence shown here is derived from an EMBL/GenBank/DDBJ whole genome shotgun (WGS) entry which is preliminary data.</text>
</comment>
<evidence type="ECO:0000256" key="2">
    <source>
        <dbReference type="ARBA" id="ARBA00023122"/>
    </source>
</evidence>
<dbReference type="PANTHER" id="PTHR22777">
    <property type="entry name" value="HEMOLYSIN-RELATED"/>
    <property type="match status" value="1"/>
</dbReference>
<protein>
    <recommendedName>
        <fullName evidence="4">CBS domain-containing protein</fullName>
    </recommendedName>
</protein>
<sequence>MSDAPSGNSIKDFFNFINRLFLKESKDRKNVDSKEKHLLTHNYLFDVVEEEQFNLYEDELFLRTITFKEKKVNDILTPRTNVVAIDINESVDYICNLFLQERYSRIPVYEQDIDHIIGVISEREFLTQQIQKQTVNIHELIREPIFVMETMKISTVLKILQKQNAHLAIVMDEFGGTSGIVTLEDIIEELVGEIRDEFDEQEDDFFQINENEYQFQASIDLSSFFNRFNIKKPSSRYLTLGGWLFESFKHIPKNGELLQYKNLTFIIKEVQNRRIQSVIVKINQQNLQSKLGS</sequence>
<dbReference type="SUPFAM" id="SSF56176">
    <property type="entry name" value="FAD-binding/transporter-associated domain-like"/>
    <property type="match status" value="1"/>
</dbReference>
<evidence type="ECO:0000259" key="4">
    <source>
        <dbReference type="PROSITE" id="PS51371"/>
    </source>
</evidence>
<keyword evidence="2 3" id="KW-0129">CBS domain</keyword>
<accession>A0ABX2ZTI3</accession>
<proteinExistence type="predicted"/>
<dbReference type="Gene3D" id="3.30.465.10">
    <property type="match status" value="1"/>
</dbReference>
<gene>
    <name evidence="5" type="ORF">BED47_21720</name>
</gene>
<keyword evidence="6" id="KW-1185">Reference proteome</keyword>
<dbReference type="Proteomes" id="UP000094580">
    <property type="component" value="Unassembled WGS sequence"/>
</dbReference>
<reference evidence="5 6" key="1">
    <citation type="submission" date="2016-07" db="EMBL/GenBank/DDBJ databases">
        <authorList>
            <person name="Townsley L."/>
            <person name="Shank E.A."/>
        </authorList>
    </citation>
    <scope>NUCLEOTIDE SEQUENCE [LARGE SCALE GENOMIC DNA]</scope>
    <source>
        <strain evidence="5 6">CH01</strain>
    </source>
</reference>
<evidence type="ECO:0000313" key="6">
    <source>
        <dbReference type="Proteomes" id="UP000094580"/>
    </source>
</evidence>
<name>A0ABX2ZTI3_9BACI</name>
<dbReference type="InterPro" id="IPR046342">
    <property type="entry name" value="CBS_dom_sf"/>
</dbReference>
<dbReference type="InterPro" id="IPR036318">
    <property type="entry name" value="FAD-bd_PCMH-like_sf"/>
</dbReference>
<dbReference type="Pfam" id="PF03471">
    <property type="entry name" value="CorC_HlyC"/>
    <property type="match status" value="1"/>
</dbReference>
<dbReference type="CDD" id="cd04590">
    <property type="entry name" value="CBS_pair_CorC_HlyC_assoc"/>
    <property type="match status" value="1"/>
</dbReference>
<evidence type="ECO:0000256" key="1">
    <source>
        <dbReference type="ARBA" id="ARBA00022737"/>
    </source>
</evidence>
<dbReference type="PANTHER" id="PTHR22777:SF17">
    <property type="entry name" value="UPF0053 PROTEIN SLL0260"/>
    <property type="match status" value="1"/>
</dbReference>
<dbReference type="InterPro" id="IPR000644">
    <property type="entry name" value="CBS_dom"/>
</dbReference>
<evidence type="ECO:0000313" key="5">
    <source>
        <dbReference type="EMBL" id="ODG91749.1"/>
    </source>
</evidence>
<dbReference type="Gene3D" id="3.10.580.10">
    <property type="entry name" value="CBS-domain"/>
    <property type="match status" value="1"/>
</dbReference>
<dbReference type="SMART" id="SM00116">
    <property type="entry name" value="CBS"/>
    <property type="match status" value="2"/>
</dbReference>
<dbReference type="Pfam" id="PF00571">
    <property type="entry name" value="CBS"/>
    <property type="match status" value="2"/>
</dbReference>
<feature type="domain" description="CBS" evidence="4">
    <location>
        <begin position="140"/>
        <end position="197"/>
    </location>
</feature>